<dbReference type="InterPro" id="IPR035903">
    <property type="entry name" value="HesB-like_dom_sf"/>
</dbReference>
<dbReference type="STRING" id="36870.gene:10368861"/>
<dbReference type="Pfam" id="PF01521">
    <property type="entry name" value="Fe-S_biosyn"/>
    <property type="match status" value="1"/>
</dbReference>
<dbReference type="PANTHER" id="PTHR10072">
    <property type="entry name" value="IRON-SULFUR CLUSTER ASSEMBLY PROTEIN"/>
    <property type="match status" value="1"/>
</dbReference>
<feature type="domain" description="Core" evidence="2">
    <location>
        <begin position="38"/>
        <end position="135"/>
    </location>
</feature>
<keyword evidence="4" id="KW-1185">Reference proteome</keyword>
<dbReference type="EMBL" id="BA000021">
    <property type="protein sequence ID" value="BAC24507.1"/>
    <property type="molecule type" value="Genomic_DNA"/>
</dbReference>
<dbReference type="NCBIfam" id="TIGR00049">
    <property type="entry name" value="iron-sulfur cluster assembly accessory protein"/>
    <property type="match status" value="1"/>
</dbReference>
<dbReference type="Gene3D" id="2.60.300.12">
    <property type="entry name" value="HesB-like domain"/>
    <property type="match status" value="1"/>
</dbReference>
<dbReference type="InterPro" id="IPR050322">
    <property type="entry name" value="Fe-S_cluster_asmbl/transfer"/>
</dbReference>
<dbReference type="PROSITE" id="PS01152">
    <property type="entry name" value="HESB"/>
    <property type="match status" value="1"/>
</dbReference>
<organism evidence="3 4">
    <name type="scientific">Wigglesworthia glossinidia brevipalpis</name>
    <dbReference type="NCBI Taxonomy" id="36870"/>
    <lineage>
        <taxon>Bacteria</taxon>
        <taxon>Pseudomonadati</taxon>
        <taxon>Pseudomonadota</taxon>
        <taxon>Gammaproteobacteria</taxon>
        <taxon>Enterobacterales</taxon>
        <taxon>Erwiniaceae</taxon>
        <taxon>Wigglesworthia</taxon>
    </lineage>
</organism>
<dbReference type="InterPro" id="IPR017870">
    <property type="entry name" value="FeS_cluster_insertion_CS"/>
</dbReference>
<proteinExistence type="inferred from homology"/>
<reference evidence="3 4" key="1">
    <citation type="journal article" date="2002" name="Nat. Genet.">
        <title>Genome sequence of the endocellular obligate symbiont of tsetse flies, Wigglesworthia glossinidia.</title>
        <authorList>
            <person name="Akman L."/>
            <person name="Yamashita A."/>
            <person name="Watanabe H."/>
            <person name="Oshima K."/>
            <person name="Shiba T."/>
            <person name="Hattori M."/>
            <person name="Aksoy S."/>
        </authorList>
    </citation>
    <scope>NUCLEOTIDE SEQUENCE [LARGE SCALE GENOMIC DNA]</scope>
</reference>
<dbReference type="OrthoDB" id="9801228at2"/>
<dbReference type="InterPro" id="IPR000361">
    <property type="entry name" value="ATAP_core_dom"/>
</dbReference>
<dbReference type="GO" id="GO:0016226">
    <property type="term" value="P:iron-sulfur cluster assembly"/>
    <property type="evidence" value="ECO:0007669"/>
    <property type="project" value="InterPro"/>
</dbReference>
<dbReference type="Proteomes" id="UP000000562">
    <property type="component" value="Chromosome"/>
</dbReference>
<dbReference type="HOGENOM" id="CLU_069054_4_2_6"/>
<dbReference type="GO" id="GO:0051537">
    <property type="term" value="F:2 iron, 2 sulfur cluster binding"/>
    <property type="evidence" value="ECO:0007669"/>
    <property type="project" value="TreeGrafter"/>
</dbReference>
<evidence type="ECO:0000313" key="4">
    <source>
        <dbReference type="Proteomes" id="UP000000562"/>
    </source>
</evidence>
<comment type="similarity">
    <text evidence="1">Belongs to the HesB/IscA family.</text>
</comment>
<dbReference type="SUPFAM" id="SSF89360">
    <property type="entry name" value="HesB-like domain"/>
    <property type="match status" value="1"/>
</dbReference>
<name>Q8D2J3_WIGBR</name>
<accession>Q8D2J3</accession>
<dbReference type="eggNOG" id="COG0316">
    <property type="taxonomic scope" value="Bacteria"/>
</dbReference>
<protein>
    <submittedName>
        <fullName evidence="3">YdiC protein</fullName>
    </submittedName>
</protein>
<dbReference type="AlphaFoldDB" id="Q8D2J3"/>
<evidence type="ECO:0000259" key="2">
    <source>
        <dbReference type="Pfam" id="PF01521"/>
    </source>
</evidence>
<dbReference type="KEGG" id="wbr:ydiC"/>
<gene>
    <name evidence="3" type="primary">ydiC</name>
</gene>
<sequence>MKVKNIILMIYFRKFYMKNKKIKNLEIENKNWMGFFATKSAIKHIKKLIKQNSSILGIRLNINKSGCAGLSYSITTINYFNSDDFIYEFKGIKLCASKKILPFINKIELDYIKQGLNYKFKFNNPNAKNICGCGKSFNTMEDIYE</sequence>
<dbReference type="GO" id="GO:0005829">
    <property type="term" value="C:cytosol"/>
    <property type="evidence" value="ECO:0007669"/>
    <property type="project" value="TreeGrafter"/>
</dbReference>
<evidence type="ECO:0000256" key="1">
    <source>
        <dbReference type="ARBA" id="ARBA00006718"/>
    </source>
</evidence>
<dbReference type="InterPro" id="IPR016092">
    <property type="entry name" value="ATAP"/>
</dbReference>
<dbReference type="PANTHER" id="PTHR10072:SF47">
    <property type="entry name" value="PROTEIN SUFA"/>
    <property type="match status" value="1"/>
</dbReference>
<evidence type="ECO:0000313" key="3">
    <source>
        <dbReference type="EMBL" id="BAC24507.1"/>
    </source>
</evidence>